<evidence type="ECO:0000256" key="5">
    <source>
        <dbReference type="ARBA" id="ARBA00022729"/>
    </source>
</evidence>
<dbReference type="InterPro" id="IPR008271">
    <property type="entry name" value="Ser/Thr_kinase_AS"/>
</dbReference>
<dbReference type="InterPro" id="IPR036426">
    <property type="entry name" value="Bulb-type_lectin_dom_sf"/>
</dbReference>
<dbReference type="InterPro" id="IPR003609">
    <property type="entry name" value="Pan_app"/>
</dbReference>
<evidence type="ECO:0000313" key="16">
    <source>
        <dbReference type="Proteomes" id="UP001227230"/>
    </source>
</evidence>
<keyword evidence="16" id="KW-1185">Reference proteome</keyword>
<dbReference type="InterPro" id="IPR011009">
    <property type="entry name" value="Kinase-like_dom_sf"/>
</dbReference>
<dbReference type="PROSITE" id="PS50948">
    <property type="entry name" value="PAN"/>
    <property type="match status" value="1"/>
</dbReference>
<dbReference type="Pfam" id="PF08276">
    <property type="entry name" value="PAN_2"/>
    <property type="match status" value="1"/>
</dbReference>
<protein>
    <recommendedName>
        <fullName evidence="17">G-type lectin S-receptor-like serine/threonine-protein kinase</fullName>
    </recommendedName>
</protein>
<dbReference type="Gene3D" id="1.10.510.10">
    <property type="entry name" value="Transferase(Phosphotransferase) domain 1"/>
    <property type="match status" value="1"/>
</dbReference>
<keyword evidence="10" id="KW-0325">Glycoprotein</keyword>
<dbReference type="PROSITE" id="PS50011">
    <property type="entry name" value="PROTEIN_KINASE_DOM"/>
    <property type="match status" value="1"/>
</dbReference>
<dbReference type="SMART" id="SM00108">
    <property type="entry name" value="B_lectin"/>
    <property type="match status" value="1"/>
</dbReference>
<evidence type="ECO:0000256" key="8">
    <source>
        <dbReference type="ARBA" id="ARBA00022840"/>
    </source>
</evidence>
<evidence type="ECO:0000256" key="11">
    <source>
        <dbReference type="SAM" id="MobiDB-lite"/>
    </source>
</evidence>
<dbReference type="InterPro" id="IPR000719">
    <property type="entry name" value="Prot_kinase_dom"/>
</dbReference>
<evidence type="ECO:0000256" key="3">
    <source>
        <dbReference type="ARBA" id="ARBA00022527"/>
    </source>
</evidence>
<dbReference type="SUPFAM" id="SSF56112">
    <property type="entry name" value="Protein kinase-like (PK-like)"/>
    <property type="match status" value="1"/>
</dbReference>
<evidence type="ECO:0000313" key="15">
    <source>
        <dbReference type="EMBL" id="WJZ85228.1"/>
    </source>
</evidence>
<keyword evidence="9" id="KW-1015">Disulfide bond</keyword>
<dbReference type="Gene3D" id="2.90.10.10">
    <property type="entry name" value="Bulb-type lectin domain"/>
    <property type="match status" value="1"/>
</dbReference>
<keyword evidence="2" id="KW-0472">Membrane</keyword>
<keyword evidence="8" id="KW-0067">ATP-binding</keyword>
<keyword evidence="2" id="KW-1003">Cell membrane</keyword>
<dbReference type="Pfam" id="PF07714">
    <property type="entry name" value="PK_Tyr_Ser-Thr"/>
    <property type="match status" value="1"/>
</dbReference>
<evidence type="ECO:0000256" key="6">
    <source>
        <dbReference type="ARBA" id="ARBA00022741"/>
    </source>
</evidence>
<dbReference type="PROSITE" id="PS00108">
    <property type="entry name" value="PROTEIN_KINASE_ST"/>
    <property type="match status" value="1"/>
</dbReference>
<keyword evidence="4" id="KW-0808">Transferase</keyword>
<dbReference type="InterPro" id="IPR001245">
    <property type="entry name" value="Ser-Thr/Tyr_kinase_cat_dom"/>
</dbReference>
<dbReference type="PANTHER" id="PTHR27002">
    <property type="entry name" value="RECEPTOR-LIKE SERINE/THREONINE-PROTEIN KINASE SD1-8"/>
    <property type="match status" value="1"/>
</dbReference>
<keyword evidence="5" id="KW-0732">Signal</keyword>
<feature type="region of interest" description="Disordered" evidence="11">
    <location>
        <begin position="490"/>
        <end position="525"/>
    </location>
</feature>
<reference evidence="15 16" key="1">
    <citation type="journal article" date="2023" name="Hortic Res">
        <title>The complete reference genome for grapevine (Vitis vinifera L.) genetics and breeding.</title>
        <authorList>
            <person name="Shi X."/>
            <person name="Cao S."/>
            <person name="Wang X."/>
            <person name="Huang S."/>
            <person name="Wang Y."/>
            <person name="Liu Z."/>
            <person name="Liu W."/>
            <person name="Leng X."/>
            <person name="Peng Y."/>
            <person name="Wang N."/>
            <person name="Wang Y."/>
            <person name="Ma Z."/>
            <person name="Xu X."/>
            <person name="Zhang F."/>
            <person name="Xue H."/>
            <person name="Zhong H."/>
            <person name="Wang Y."/>
            <person name="Zhang K."/>
            <person name="Velt A."/>
            <person name="Avia K."/>
            <person name="Holtgrawe D."/>
            <person name="Grimplet J."/>
            <person name="Matus J.T."/>
            <person name="Ware D."/>
            <person name="Wu X."/>
            <person name="Wang H."/>
            <person name="Liu C."/>
            <person name="Fang Y."/>
            <person name="Rustenholz C."/>
            <person name="Cheng Z."/>
            <person name="Xiao H."/>
            <person name="Zhou Y."/>
        </authorList>
    </citation>
    <scope>NUCLEOTIDE SEQUENCE [LARGE SCALE GENOMIC DNA]</scope>
    <source>
        <strain evidence="16">cv. Pinot noir / PN40024</strain>
        <tissue evidence="15">Leaf</tissue>
    </source>
</reference>
<feature type="domain" description="Bulb-type lectin" evidence="13">
    <location>
        <begin position="13"/>
        <end position="169"/>
    </location>
</feature>
<dbReference type="InterPro" id="IPR001480">
    <property type="entry name" value="Bulb-type_lectin_dom"/>
</dbReference>
<dbReference type="EMBL" id="CP126651">
    <property type="protein sequence ID" value="WJZ85228.1"/>
    <property type="molecule type" value="Genomic_DNA"/>
</dbReference>
<evidence type="ECO:0000256" key="1">
    <source>
        <dbReference type="ARBA" id="ARBA00004251"/>
    </source>
</evidence>
<proteinExistence type="predicted"/>
<evidence type="ECO:0000256" key="9">
    <source>
        <dbReference type="ARBA" id="ARBA00023157"/>
    </source>
</evidence>
<organism evidence="15 16">
    <name type="scientific">Vitis vinifera</name>
    <name type="common">Grape</name>
    <dbReference type="NCBI Taxonomy" id="29760"/>
    <lineage>
        <taxon>Eukaryota</taxon>
        <taxon>Viridiplantae</taxon>
        <taxon>Streptophyta</taxon>
        <taxon>Embryophyta</taxon>
        <taxon>Tracheophyta</taxon>
        <taxon>Spermatophyta</taxon>
        <taxon>Magnoliopsida</taxon>
        <taxon>eudicotyledons</taxon>
        <taxon>Gunneridae</taxon>
        <taxon>Pentapetalae</taxon>
        <taxon>rosids</taxon>
        <taxon>Vitales</taxon>
        <taxon>Vitaceae</taxon>
        <taxon>Viteae</taxon>
        <taxon>Vitis</taxon>
    </lineage>
</organism>
<evidence type="ECO:0000256" key="4">
    <source>
        <dbReference type="ARBA" id="ARBA00022679"/>
    </source>
</evidence>
<dbReference type="SMART" id="SM00220">
    <property type="entry name" value="S_TKc"/>
    <property type="match status" value="1"/>
</dbReference>
<dbReference type="PROSITE" id="PS50927">
    <property type="entry name" value="BULB_LECTIN"/>
    <property type="match status" value="1"/>
</dbReference>
<evidence type="ECO:0000256" key="2">
    <source>
        <dbReference type="ARBA" id="ARBA00022475"/>
    </source>
</evidence>
<evidence type="ECO:0000259" key="12">
    <source>
        <dbReference type="PROSITE" id="PS50011"/>
    </source>
</evidence>
<dbReference type="Proteomes" id="UP001227230">
    <property type="component" value="Chromosome 4"/>
</dbReference>
<evidence type="ECO:0000256" key="7">
    <source>
        <dbReference type="ARBA" id="ARBA00022777"/>
    </source>
</evidence>
<dbReference type="PANTHER" id="PTHR27002:SF1055">
    <property type="entry name" value="RECEPTOR-LIKE SERINE_THREONINE-PROTEIN KINASE"/>
    <property type="match status" value="1"/>
</dbReference>
<sequence length="525" mass="59139">MRFSFSMFLSRAVDTIRHKDTLRENQTLVSAGGVFELGFFTDKSTGNHFLGIWFKDDVNKKAMWVAIRENPILDSSGVLQIRDDGNLTLTGSLGCRFLFHGRVHKTLLAAFSLYLLTHQNSGVWRSTDVRMDIGSWDGKNFHSIFQNSSNNYNFSYVSTANEDYLTYSTRDGNIFSWFVIASSRNLDEYSMLDGKISTVSRPLCQGWGNSSWCLSSMPPTCKDGTAISEINGLISSTVTQSISMNFSDCGTTCRNNCSCTAFTSEIQDGQTRCHLYYGNRNDLLDIKEKGGGIIYIRGGHENQERSQDDRRWNPKVQQDGYYWIGETVSTSLKGSQGLLYLHEYSRLRIIHRDLKTSNILLGADMNPKISDFGMARIFGENEIRAKTNRVVGTYGYTSPECAMEGLFSEKSDVYSFGVIVLEIAWNLWKEGKSMELVDSKRRHSCSTSEIYRYVQLGLLCVQERPADRPTMSQVVSILGNETAAMPYSKEPSFLTHMGGTEGDSSSSRKRARSMNDVTISEIYAR</sequence>
<dbReference type="SUPFAM" id="SSF51110">
    <property type="entry name" value="alpha-D-mannose-specific plant lectins"/>
    <property type="match status" value="1"/>
</dbReference>
<keyword evidence="6" id="KW-0547">Nucleotide-binding</keyword>
<evidence type="ECO:0000256" key="10">
    <source>
        <dbReference type="ARBA" id="ARBA00023180"/>
    </source>
</evidence>
<keyword evidence="3" id="KW-0723">Serine/threonine-protein kinase</keyword>
<gene>
    <name evidence="15" type="ORF">VitviT2T_004774</name>
</gene>
<name>A0ABY9BQI3_VITVI</name>
<feature type="domain" description="Apple" evidence="14">
    <location>
        <begin position="221"/>
        <end position="299"/>
    </location>
</feature>
<keyword evidence="7" id="KW-0418">Kinase</keyword>
<accession>A0ABY9BQI3</accession>
<feature type="domain" description="Protein kinase" evidence="12">
    <location>
        <begin position="141"/>
        <end position="488"/>
    </location>
</feature>
<evidence type="ECO:0000259" key="13">
    <source>
        <dbReference type="PROSITE" id="PS50927"/>
    </source>
</evidence>
<evidence type="ECO:0000259" key="14">
    <source>
        <dbReference type="PROSITE" id="PS50948"/>
    </source>
</evidence>
<comment type="subcellular location">
    <subcellularLocation>
        <location evidence="1">Cell membrane</location>
        <topology evidence="1">Single-pass type I membrane protein</topology>
    </subcellularLocation>
</comment>
<evidence type="ECO:0008006" key="17">
    <source>
        <dbReference type="Google" id="ProtNLM"/>
    </source>
</evidence>